<dbReference type="HOGENOM" id="CLU_066684_0_1_1"/>
<dbReference type="InterPro" id="IPR038881">
    <property type="entry name" value="Yae1-like"/>
</dbReference>
<organism evidence="11 12">
    <name type="scientific">Baudoinia panamericana (strain UAMH 10762)</name>
    <name type="common">Angels' share fungus</name>
    <name type="synonym">Baudoinia compniacensis (strain UAMH 10762)</name>
    <dbReference type="NCBI Taxonomy" id="717646"/>
    <lineage>
        <taxon>Eukaryota</taxon>
        <taxon>Fungi</taxon>
        <taxon>Dikarya</taxon>
        <taxon>Ascomycota</taxon>
        <taxon>Pezizomycotina</taxon>
        <taxon>Dothideomycetes</taxon>
        <taxon>Dothideomycetidae</taxon>
        <taxon>Mycosphaerellales</taxon>
        <taxon>Teratosphaeriaceae</taxon>
        <taxon>Baudoinia</taxon>
    </lineage>
</organism>
<dbReference type="EMBL" id="KB445553">
    <property type="protein sequence ID" value="EMC98161.1"/>
    <property type="molecule type" value="Genomic_DNA"/>
</dbReference>
<keyword evidence="8" id="KW-0963">Cytoplasm</keyword>
<dbReference type="AlphaFoldDB" id="M2MNA2"/>
<keyword evidence="9" id="KW-0539">Nucleus</keyword>
<evidence type="ECO:0000256" key="1">
    <source>
        <dbReference type="ARBA" id="ARBA00003836"/>
    </source>
</evidence>
<comment type="subunit">
    <text evidence="5">May form a complex with LTO1.</text>
</comment>
<evidence type="ECO:0000313" key="12">
    <source>
        <dbReference type="Proteomes" id="UP000011761"/>
    </source>
</evidence>
<dbReference type="STRING" id="717646.M2MNA2"/>
<reference evidence="11 12" key="1">
    <citation type="journal article" date="2012" name="PLoS Pathog.">
        <title>Diverse lifestyles and strategies of plant pathogenesis encoded in the genomes of eighteen Dothideomycetes fungi.</title>
        <authorList>
            <person name="Ohm R.A."/>
            <person name="Feau N."/>
            <person name="Henrissat B."/>
            <person name="Schoch C.L."/>
            <person name="Horwitz B.A."/>
            <person name="Barry K.W."/>
            <person name="Condon B.J."/>
            <person name="Copeland A.C."/>
            <person name="Dhillon B."/>
            <person name="Glaser F."/>
            <person name="Hesse C.N."/>
            <person name="Kosti I."/>
            <person name="LaButti K."/>
            <person name="Lindquist E.A."/>
            <person name="Lucas S."/>
            <person name="Salamov A.A."/>
            <person name="Bradshaw R.E."/>
            <person name="Ciuffetti L."/>
            <person name="Hamelin R.C."/>
            <person name="Kema G.H.J."/>
            <person name="Lawrence C."/>
            <person name="Scott J.A."/>
            <person name="Spatafora J.W."/>
            <person name="Turgeon B.G."/>
            <person name="de Wit P.J.G.M."/>
            <person name="Zhong S."/>
            <person name="Goodwin S.B."/>
            <person name="Grigoriev I.V."/>
        </authorList>
    </citation>
    <scope>NUCLEOTIDE SEQUENCE [LARGE SCALE GENOMIC DNA]</scope>
    <source>
        <strain evidence="11 12">UAMH 10762</strain>
    </source>
</reference>
<evidence type="ECO:0000256" key="7">
    <source>
        <dbReference type="ARBA" id="ARBA00018400"/>
    </source>
</evidence>
<dbReference type="RefSeq" id="XP_007674921.1">
    <property type="nucleotide sequence ID" value="XM_007676731.1"/>
</dbReference>
<dbReference type="GO" id="GO:0005737">
    <property type="term" value="C:cytoplasm"/>
    <property type="evidence" value="ECO:0007669"/>
    <property type="project" value="UniProtKB-SubCell"/>
</dbReference>
<dbReference type="OrthoDB" id="20086at2759"/>
<sequence length="240" mass="26061">MLRDLLLSCGHAEDETFMTVVVAEETEPEPIYQDPFDDVFGSAPTSPSREHGDAQVDVAAVNSEGSLGHLLLHPSDIPRLRSIHVTSGYREGIAASKEQHMQEGFDEGYSLGAELGLKAGGCLGALDGLCRAFPAHSTPSTQGVINGANDRDHLCKVREEVHQLRQQAEADLTLASLCGSTYFGEDGIWLYEVIELHHEPTFEQIAAAHPLLLRWNHETARLSQQLGLALDDVVEGNGTI</sequence>
<evidence type="ECO:0000256" key="9">
    <source>
        <dbReference type="ARBA" id="ARBA00023242"/>
    </source>
</evidence>
<evidence type="ECO:0000259" key="10">
    <source>
        <dbReference type="Pfam" id="PF09811"/>
    </source>
</evidence>
<accession>M2MNA2</accession>
<evidence type="ECO:0000256" key="8">
    <source>
        <dbReference type="ARBA" id="ARBA00022490"/>
    </source>
</evidence>
<evidence type="ECO:0000256" key="4">
    <source>
        <dbReference type="ARBA" id="ARBA00007096"/>
    </source>
</evidence>
<comment type="similarity">
    <text evidence="4">Belongs to the YAE1 family.</text>
</comment>
<comment type="subcellular location">
    <subcellularLocation>
        <location evidence="3">Cytoplasm</location>
    </subcellularLocation>
    <subcellularLocation>
        <location evidence="2">Nucleus</location>
    </subcellularLocation>
</comment>
<evidence type="ECO:0000256" key="3">
    <source>
        <dbReference type="ARBA" id="ARBA00004496"/>
    </source>
</evidence>
<comment type="function">
    <text evidence="1">The complex LTO1:YAE1 may function as a target specific adapter that probably recruits apo-RPLI1 to the cytosolic iron-sulfur protein assembly (CIA) complex machinery. May be required for biogenesis of the large ribosomal subunit and initiation of translation.</text>
</comment>
<dbReference type="GO" id="GO:0005634">
    <property type="term" value="C:nucleus"/>
    <property type="evidence" value="ECO:0007669"/>
    <property type="project" value="UniProtKB-SubCell"/>
</dbReference>
<dbReference type="Pfam" id="PF09811">
    <property type="entry name" value="Yae1_N"/>
    <property type="match status" value="1"/>
</dbReference>
<evidence type="ECO:0000256" key="5">
    <source>
        <dbReference type="ARBA" id="ARBA00011427"/>
    </source>
</evidence>
<protein>
    <recommendedName>
        <fullName evidence="7">Protein YAE1</fullName>
    </recommendedName>
    <alternativeName>
        <fullName evidence="6">Protein yae1</fullName>
    </alternativeName>
</protein>
<dbReference type="eggNOG" id="KOG4774">
    <property type="taxonomic scope" value="Eukaryota"/>
</dbReference>
<evidence type="ECO:0000313" key="11">
    <source>
        <dbReference type="EMBL" id="EMC98161.1"/>
    </source>
</evidence>
<dbReference type="OMA" id="MHFQPVE"/>
<gene>
    <name evidence="11" type="ORF">BAUCODRAFT_414628</name>
</gene>
<proteinExistence type="inferred from homology"/>
<feature type="domain" description="Essential protein Yae1 N-terminal" evidence="10">
    <location>
        <begin position="88"/>
        <end position="120"/>
    </location>
</feature>
<dbReference type="PANTHER" id="PTHR18829">
    <property type="entry name" value="PROTEIN YAE1 HOMOLOG"/>
    <property type="match status" value="1"/>
</dbReference>
<dbReference type="KEGG" id="bcom:BAUCODRAFT_414628"/>
<name>M2MNA2_BAUPA</name>
<evidence type="ECO:0000256" key="2">
    <source>
        <dbReference type="ARBA" id="ARBA00004123"/>
    </source>
</evidence>
<keyword evidence="12" id="KW-1185">Reference proteome</keyword>
<dbReference type="GeneID" id="19114109"/>
<dbReference type="Proteomes" id="UP000011761">
    <property type="component" value="Unassembled WGS sequence"/>
</dbReference>
<dbReference type="PANTHER" id="PTHR18829:SF0">
    <property type="entry name" value="PROTEIN YAE1 HOMOLOG"/>
    <property type="match status" value="1"/>
</dbReference>
<dbReference type="InterPro" id="IPR019191">
    <property type="entry name" value="Essential_protein_Yae1_N"/>
</dbReference>
<evidence type="ECO:0000256" key="6">
    <source>
        <dbReference type="ARBA" id="ARBA00017286"/>
    </source>
</evidence>